<reference evidence="12" key="1">
    <citation type="submission" date="2018-07" db="EMBL/GenBank/DDBJ databases">
        <title>Comparative genomics of catfishes provides insights into carnivory and benthic adaptation.</title>
        <authorList>
            <person name="Zhang Y."/>
            <person name="Wang D."/>
            <person name="Peng Z."/>
            <person name="Zheng S."/>
            <person name="Shao F."/>
            <person name="Tao W."/>
        </authorList>
    </citation>
    <scope>NUCLEOTIDE SEQUENCE</scope>
    <source>
        <strain evidence="12">Chongqing</strain>
    </source>
</reference>
<dbReference type="Pfam" id="PF00386">
    <property type="entry name" value="C1q"/>
    <property type="match status" value="1"/>
</dbReference>
<evidence type="ECO:0000313" key="12">
    <source>
        <dbReference type="EMBL" id="KAI5617434.1"/>
    </source>
</evidence>
<proteinExistence type="predicted"/>
<evidence type="ECO:0000256" key="3">
    <source>
        <dbReference type="ARBA" id="ARBA00022530"/>
    </source>
</evidence>
<keyword evidence="13" id="KW-1185">Reference proteome</keyword>
<dbReference type="InterPro" id="IPR008983">
    <property type="entry name" value="Tumour_necrosis_fac-like_dom"/>
</dbReference>
<evidence type="ECO:0000313" key="13">
    <source>
        <dbReference type="Proteomes" id="UP001205998"/>
    </source>
</evidence>
<keyword evidence="3" id="KW-0272">Extracellular matrix</keyword>
<keyword evidence="2" id="KW-0964">Secreted</keyword>
<feature type="compositionally biased region" description="Basic and acidic residues" evidence="8">
    <location>
        <begin position="903"/>
        <end position="918"/>
    </location>
</feature>
<feature type="compositionally biased region" description="Basic and acidic residues" evidence="8">
    <location>
        <begin position="249"/>
        <end position="260"/>
    </location>
</feature>
<dbReference type="PANTHER" id="PTHR15427:SF40">
    <property type="entry name" value="MULTIMERIN-2 PRECURSOR"/>
    <property type="match status" value="1"/>
</dbReference>
<dbReference type="Gene3D" id="2.60.120.40">
    <property type="match status" value="1"/>
</dbReference>
<comment type="subcellular location">
    <subcellularLocation>
        <location evidence="1">Secreted</location>
        <location evidence="1">Extracellular space</location>
        <location evidence="1">Extracellular matrix</location>
    </subcellularLocation>
</comment>
<dbReference type="InterPro" id="IPR011489">
    <property type="entry name" value="EMI_domain"/>
</dbReference>
<feature type="domain" description="EMI" evidence="11">
    <location>
        <begin position="116"/>
        <end position="192"/>
    </location>
</feature>
<evidence type="ECO:0000259" key="10">
    <source>
        <dbReference type="PROSITE" id="PS50871"/>
    </source>
</evidence>
<feature type="domain" description="C1q" evidence="10">
    <location>
        <begin position="913"/>
        <end position="1056"/>
    </location>
</feature>
<dbReference type="AlphaFoldDB" id="A0AAD5AIM2"/>
<name>A0AAD5AIM2_SILAS</name>
<evidence type="ECO:0000256" key="7">
    <source>
        <dbReference type="SAM" id="Coils"/>
    </source>
</evidence>
<gene>
    <name evidence="12" type="ORF">C0J50_22986</name>
</gene>
<dbReference type="PROSITE" id="PS50871">
    <property type="entry name" value="C1Q"/>
    <property type="match status" value="1"/>
</dbReference>
<dbReference type="EMBL" id="MU551704">
    <property type="protein sequence ID" value="KAI5617434.1"/>
    <property type="molecule type" value="Genomic_DNA"/>
</dbReference>
<evidence type="ECO:0000256" key="2">
    <source>
        <dbReference type="ARBA" id="ARBA00022525"/>
    </source>
</evidence>
<feature type="signal peptide" evidence="9">
    <location>
        <begin position="1"/>
        <end position="19"/>
    </location>
</feature>
<feature type="chain" id="PRO_5041918587" evidence="9">
    <location>
        <begin position="20"/>
        <end position="1056"/>
    </location>
</feature>
<feature type="region of interest" description="Disordered" evidence="8">
    <location>
        <begin position="42"/>
        <end position="112"/>
    </location>
</feature>
<feature type="coiled-coil region" evidence="7">
    <location>
        <begin position="321"/>
        <end position="348"/>
    </location>
</feature>
<dbReference type="Pfam" id="PF07546">
    <property type="entry name" value="EMI"/>
    <property type="match status" value="1"/>
</dbReference>
<evidence type="ECO:0000256" key="1">
    <source>
        <dbReference type="ARBA" id="ARBA00004498"/>
    </source>
</evidence>
<evidence type="ECO:0000256" key="9">
    <source>
        <dbReference type="SAM" id="SignalP"/>
    </source>
</evidence>
<dbReference type="Proteomes" id="UP001205998">
    <property type="component" value="Unassembled WGS sequence"/>
</dbReference>
<evidence type="ECO:0000256" key="5">
    <source>
        <dbReference type="ARBA" id="ARBA00023054"/>
    </source>
</evidence>
<evidence type="ECO:0000259" key="11">
    <source>
        <dbReference type="PROSITE" id="PS51041"/>
    </source>
</evidence>
<keyword evidence="5 7" id="KW-0175">Coiled coil</keyword>
<keyword evidence="4 9" id="KW-0732">Signal</keyword>
<dbReference type="InterPro" id="IPR050392">
    <property type="entry name" value="Collagen/C1q_domain"/>
</dbReference>
<dbReference type="SUPFAM" id="SSF49842">
    <property type="entry name" value="TNF-like"/>
    <property type="match status" value="1"/>
</dbReference>
<feature type="region of interest" description="Disordered" evidence="8">
    <location>
        <begin position="246"/>
        <end position="299"/>
    </location>
</feature>
<dbReference type="SMART" id="SM00110">
    <property type="entry name" value="C1Q"/>
    <property type="match status" value="1"/>
</dbReference>
<evidence type="ECO:0000256" key="8">
    <source>
        <dbReference type="SAM" id="MobiDB-lite"/>
    </source>
</evidence>
<organism evidence="12 13">
    <name type="scientific">Silurus asotus</name>
    <name type="common">Amur catfish</name>
    <name type="synonym">Parasilurus asotus</name>
    <dbReference type="NCBI Taxonomy" id="30991"/>
    <lineage>
        <taxon>Eukaryota</taxon>
        <taxon>Metazoa</taxon>
        <taxon>Chordata</taxon>
        <taxon>Craniata</taxon>
        <taxon>Vertebrata</taxon>
        <taxon>Euteleostomi</taxon>
        <taxon>Actinopterygii</taxon>
        <taxon>Neopterygii</taxon>
        <taxon>Teleostei</taxon>
        <taxon>Ostariophysi</taxon>
        <taxon>Siluriformes</taxon>
        <taxon>Siluridae</taxon>
        <taxon>Silurus</taxon>
    </lineage>
</organism>
<sequence length="1056" mass="119412">MIVLKNFLILQGLLLAAQCDVWPRVQDLKDGEKKGLKHILSQRQGDWDHGDPYGYSGTGHQSSGEHEENPDVSETAPYPLEHRHGNPSHRHSSEDLTVETEHGSAKTQSSNNPMRMGNWCAYVHKREVTMAVSCGTEKYIIKSQSPCPIGAPDCHLIMYKVDTRPVYRVKQKLITALLWRCCPGHGGEHCEEIAENSHVIDSNVPDTDIRLHPAGPELKDTESEKLINDHNQEQNDSQDSFHSMYVSQKSEEKQMEKLPRASDSFTPSPQTGHEPHRESGASYGVNNGHQSPPPETHYTNPGLVPIHYLKDVMMSHLQPIFDSFNLTLARLSEEVKDLQKDMTKMLVQQMVQGESKATGGEISEKLEQHEATTDTFKELKELDLQLNFQYNQMEEKIYAQQVMMDYNLTHLKADMDVQIKHNQKMVQMSIHSLNLSLSEVRQQQEHLKEEIQRDLLRASNMQLPDREPQENTAIWEAINRLNNKVISNDADLTALNKHQDQMKTTIENFQNLGKTLEERITQNDRKFEDKYIEAFLEVDAAKVSNEKYADDVSKNVSILQSTVHEMEVDMDYLFTLSSGSKDCDCTGLRTSVAQLKQAVANITMIATENRQDLDSAAEERLTAQIDGGWSPTVEEINLRLHTVENSLATEQDKRRTMHQNLTTLQSSLSGCVMNIEALGKEDDKQTHEIKHLFNAFSSLLKDAIRHSDILEILLGVEVLEFSDWSPQDQKAYSIPVLKMLISDLQEQINGHSRSLASMLNSEDATVYEPSELGDWLDKDLKWRQEEQKFAHFSDEPIGYKNKDLSALEKTVDQIKAHVIKLGEQQCLSCCNCTQGAASKDLEGNLREELTSVRKSLEDHLRIFRHVFSNTKGLSESEATVDLDKLFALMRKKEVKSQRKRQKKSEDTRGMQRSKRDTSLETAAHSHLLENPLMFVAYSREGANTPGIVVFETTSLNHGQMYSPETGVFRAPSAGVYLFVLTLDFGPGPSLAQLKRGKEVAASLHQGMRKSSGPATRICFLELKQGEEVQLDLVQGTLEHGRPQENTFAGLLLLQTT</sequence>
<dbReference type="InterPro" id="IPR001073">
    <property type="entry name" value="C1q_dom"/>
</dbReference>
<evidence type="ECO:0000256" key="4">
    <source>
        <dbReference type="ARBA" id="ARBA00022729"/>
    </source>
</evidence>
<feature type="compositionally biased region" description="Basic and acidic residues" evidence="8">
    <location>
        <begin position="91"/>
        <end position="104"/>
    </location>
</feature>
<protein>
    <submittedName>
        <fullName evidence="12">Multimerin-2</fullName>
    </submittedName>
</protein>
<feature type="region of interest" description="Disordered" evidence="8">
    <location>
        <begin position="893"/>
        <end position="922"/>
    </location>
</feature>
<dbReference type="PROSITE" id="PS51041">
    <property type="entry name" value="EMI"/>
    <property type="match status" value="1"/>
</dbReference>
<accession>A0AAD5AIM2</accession>
<evidence type="ECO:0000256" key="6">
    <source>
        <dbReference type="ARBA" id="ARBA00023157"/>
    </source>
</evidence>
<keyword evidence="6" id="KW-1015">Disulfide bond</keyword>
<dbReference type="PANTHER" id="PTHR15427">
    <property type="entry name" value="EMILIN ELASTIN MICROFIBRIL INTERFACE-LOCATED PROTEIN ELASTIN MICROFIBRIL INTERFACER"/>
    <property type="match status" value="1"/>
</dbReference>
<comment type="caution">
    <text evidence="12">The sequence shown here is derived from an EMBL/GenBank/DDBJ whole genome shotgun (WGS) entry which is preliminary data.</text>
</comment>